<proteinExistence type="predicted"/>
<organism evidence="1 2">
    <name type="scientific">Paenibacillus amylolyticus</name>
    <dbReference type="NCBI Taxonomy" id="1451"/>
    <lineage>
        <taxon>Bacteria</taxon>
        <taxon>Bacillati</taxon>
        <taxon>Bacillota</taxon>
        <taxon>Bacilli</taxon>
        <taxon>Bacillales</taxon>
        <taxon>Paenibacillaceae</taxon>
        <taxon>Paenibacillus</taxon>
    </lineage>
</organism>
<dbReference type="EMBL" id="BCNV01000001">
    <property type="protein sequence ID" value="GAS82394.1"/>
    <property type="molecule type" value="Genomic_DNA"/>
</dbReference>
<protein>
    <submittedName>
        <fullName evidence="1">Uncharacterized protein</fullName>
    </submittedName>
</protein>
<dbReference type="Proteomes" id="UP000069697">
    <property type="component" value="Unassembled WGS sequence"/>
</dbReference>
<accession>A0A100VMD7</accession>
<dbReference type="RefSeq" id="WP_062834946.1">
    <property type="nucleotide sequence ID" value="NZ_BCNV01000001.1"/>
</dbReference>
<sequence length="192" mass="21573">MIAGYDAERAAKDLENKLAVEITGLTKIIMFTAKTGVRYYPAVRESLAMHMTVLANQMISGDITADYWQAWLEQFGKGSLMAGQSQNPGLISYMNSEAWNKLRSKGSRVVVGRGRGTYRSIDGTIKKSKGGYAGVDLEELAERGDLDPSFKATPPTYFMRIALESNRDRILNGISRVITEFPYHRYFREVRD</sequence>
<name>A0A100VMD7_PAEAM</name>
<reference evidence="2" key="2">
    <citation type="submission" date="2016-01" db="EMBL/GenBank/DDBJ databases">
        <title>Draft Genome Sequence of Paenibacillus amylolyticus Heshi-A3 that Was Isolated from Fermented Rice Bran with Aging Salted Mackerel, Which Was Named Heshiko as Traditional Fermented Seafood in Japan.</title>
        <authorList>
            <person name="Akuzawa S."/>
            <person name="Nakagawa J."/>
            <person name="Kanekatsu T."/>
            <person name="Kubota E."/>
            <person name="Ohtake R."/>
            <person name="Suzuki T."/>
            <person name="Kanesaki Y."/>
        </authorList>
    </citation>
    <scope>NUCLEOTIDE SEQUENCE [LARGE SCALE GENOMIC DNA]</scope>
    <source>
        <strain evidence="2">Heshi-A3</strain>
    </source>
</reference>
<gene>
    <name evidence="1" type="ORF">PAHA3_2468</name>
</gene>
<evidence type="ECO:0000313" key="1">
    <source>
        <dbReference type="EMBL" id="GAS82394.1"/>
    </source>
</evidence>
<comment type="caution">
    <text evidence="1">The sequence shown here is derived from an EMBL/GenBank/DDBJ whole genome shotgun (WGS) entry which is preliminary data.</text>
</comment>
<evidence type="ECO:0000313" key="2">
    <source>
        <dbReference type="Proteomes" id="UP000069697"/>
    </source>
</evidence>
<reference evidence="1 2" key="1">
    <citation type="journal article" date="2016" name="Genome Announc.">
        <title>Draft Genome Sequence of Paenibacillus amylolyticus Heshi-A3, Isolated from Fermented Rice Bran in a Japanese Fermented Seafood Dish.</title>
        <authorList>
            <person name="Akuzawa S."/>
            <person name="Nagaoka J."/>
            <person name="Kanekatsu M."/>
            <person name="Kubota E."/>
            <person name="Ohtake R."/>
            <person name="Suzuki T."/>
            <person name="Kanesaki Y."/>
        </authorList>
    </citation>
    <scope>NUCLEOTIDE SEQUENCE [LARGE SCALE GENOMIC DNA]</scope>
    <source>
        <strain evidence="1 2">Heshi-A3</strain>
    </source>
</reference>
<dbReference type="AlphaFoldDB" id="A0A100VMD7"/>